<evidence type="ECO:0000313" key="2">
    <source>
        <dbReference type="Proteomes" id="UP000045285"/>
    </source>
</evidence>
<keyword evidence="2" id="KW-1185">Reference proteome</keyword>
<dbReference type="GO" id="GO:0070573">
    <property type="term" value="F:metallodipeptidase activity"/>
    <property type="evidence" value="ECO:0007669"/>
    <property type="project" value="InterPro"/>
</dbReference>
<dbReference type="InterPro" id="IPR008257">
    <property type="entry name" value="Pept_M19"/>
</dbReference>
<keyword evidence="1" id="KW-0224">Dipeptidase</keyword>
<dbReference type="STRING" id="69974.MPLDJ20_90034"/>
<name>A0A090E735_MESPL</name>
<dbReference type="InterPro" id="IPR032466">
    <property type="entry name" value="Metal_Hydrolase"/>
</dbReference>
<dbReference type="Proteomes" id="UP000045285">
    <property type="component" value="Unassembled WGS sequence"/>
</dbReference>
<sequence length="336" mass="37182">MTTGTPQVLIDGLQYCNWSRAIFEEMRQGGLTAVHATVGYHEGFRETVRHLVDWRTRFRDNEDLILLARDAGDIERARASNRTAILLGLQNPMPIEDDIGLIEMLFDLGIRFMQLTYNNQSLLGCGWMEKEDSGVTRMGREAIAEMNRLGMIIDLSHAGERTALETIALSQRPVVVSHANPRWLRDSNRNVSKVLLQALRAKEGLLGLSLYPLHLPNGSDTTLEQFGKMAAEAAGIMGADHLGIGSDLCQDQPDSVVRWMREGRWTREIQATASFPPQPSWFRSNLDFPKLSQGLLSAGFAEAETALVLGGAWHRFLKASLPSAPGYAGNGQIGAR</sequence>
<dbReference type="GO" id="GO:0006508">
    <property type="term" value="P:proteolysis"/>
    <property type="evidence" value="ECO:0007669"/>
    <property type="project" value="InterPro"/>
</dbReference>
<dbReference type="EC" id="3.4.13.19" evidence="1"/>
<organism evidence="1 2">
    <name type="scientific">Mesorhizobium plurifarium</name>
    <dbReference type="NCBI Taxonomy" id="69974"/>
    <lineage>
        <taxon>Bacteria</taxon>
        <taxon>Pseudomonadati</taxon>
        <taxon>Pseudomonadota</taxon>
        <taxon>Alphaproteobacteria</taxon>
        <taxon>Hyphomicrobiales</taxon>
        <taxon>Phyllobacteriaceae</taxon>
        <taxon>Mesorhizobium</taxon>
    </lineage>
</organism>
<dbReference type="Pfam" id="PF01244">
    <property type="entry name" value="Peptidase_M19"/>
    <property type="match status" value="1"/>
</dbReference>
<dbReference type="EMBL" id="CCMZ01000034">
    <property type="protein sequence ID" value="CDX22905.1"/>
    <property type="molecule type" value="Genomic_DNA"/>
</dbReference>
<evidence type="ECO:0000313" key="1">
    <source>
        <dbReference type="EMBL" id="CDX22905.1"/>
    </source>
</evidence>
<dbReference type="PROSITE" id="PS51365">
    <property type="entry name" value="RENAL_DIPEPTIDASE_2"/>
    <property type="match status" value="1"/>
</dbReference>
<protein>
    <submittedName>
        <fullName evidence="1">Membrane dipeptidase family protein 1</fullName>
        <ecNumber evidence="1">3.4.13.19</ecNumber>
    </submittedName>
</protein>
<gene>
    <name evidence="1" type="ORF">MPL3356_40139</name>
</gene>
<dbReference type="SUPFAM" id="SSF51556">
    <property type="entry name" value="Metallo-dependent hydrolases"/>
    <property type="match status" value="1"/>
</dbReference>
<dbReference type="Gene3D" id="3.20.20.140">
    <property type="entry name" value="Metal-dependent hydrolases"/>
    <property type="match status" value="1"/>
</dbReference>
<keyword evidence="1" id="KW-0378">Hydrolase</keyword>
<dbReference type="PANTHER" id="PTHR10443:SF12">
    <property type="entry name" value="DIPEPTIDASE"/>
    <property type="match status" value="1"/>
</dbReference>
<proteinExistence type="predicted"/>
<accession>A0A090E735</accession>
<keyword evidence="1" id="KW-0645">Protease</keyword>
<dbReference type="AlphaFoldDB" id="A0A090E735"/>
<dbReference type="PANTHER" id="PTHR10443">
    <property type="entry name" value="MICROSOMAL DIPEPTIDASE"/>
    <property type="match status" value="1"/>
</dbReference>
<reference evidence="2" key="1">
    <citation type="submission" date="2014-08" db="EMBL/GenBank/DDBJ databases">
        <authorList>
            <person name="Moulin L."/>
        </authorList>
    </citation>
    <scope>NUCLEOTIDE SEQUENCE [LARGE SCALE GENOMIC DNA]</scope>
</reference>